<dbReference type="Proteomes" id="UP000287336">
    <property type="component" value="Unassembled WGS sequence"/>
</dbReference>
<comment type="caution">
    <text evidence="1">The sequence shown here is derived from an EMBL/GenBank/DDBJ whole genome shotgun (WGS) entry which is preliminary data.</text>
</comment>
<gene>
    <name evidence="1" type="ORF">ELY33_12320</name>
</gene>
<dbReference type="EMBL" id="RZHG01000021">
    <property type="protein sequence ID" value="RUR29723.1"/>
    <property type="molecule type" value="Genomic_DNA"/>
</dbReference>
<protein>
    <submittedName>
        <fullName evidence="1">Uncharacterized protein</fullName>
    </submittedName>
</protein>
<accession>A0A3S0Y4A3</accession>
<dbReference type="OrthoDB" id="6170632at2"/>
<organism evidence="1 2">
    <name type="scientific">Vreelandella andesensis</name>
    <dbReference type="NCBI Taxonomy" id="447567"/>
    <lineage>
        <taxon>Bacteria</taxon>
        <taxon>Pseudomonadati</taxon>
        <taxon>Pseudomonadota</taxon>
        <taxon>Gammaproteobacteria</taxon>
        <taxon>Oceanospirillales</taxon>
        <taxon>Halomonadaceae</taxon>
        <taxon>Vreelandella</taxon>
    </lineage>
</organism>
<sequence>MRFISDAIEMALTRLTKQLLDHNAHSATSLVCAQGEFYRAEVRLERIDPADIAHHLPDETVHAQ</sequence>
<dbReference type="RefSeq" id="WP_126948212.1">
    <property type="nucleotide sequence ID" value="NZ_RZHG01000021.1"/>
</dbReference>
<proteinExistence type="predicted"/>
<evidence type="ECO:0000313" key="1">
    <source>
        <dbReference type="EMBL" id="RUR29723.1"/>
    </source>
</evidence>
<name>A0A3S0Y4A3_9GAMM</name>
<evidence type="ECO:0000313" key="2">
    <source>
        <dbReference type="Proteomes" id="UP000287336"/>
    </source>
</evidence>
<keyword evidence="2" id="KW-1185">Reference proteome</keyword>
<reference evidence="1 2" key="1">
    <citation type="submission" date="2018-12" db="EMBL/GenBank/DDBJ databases">
        <title>three novel Halomonas strain isolated from plants.</title>
        <authorList>
            <person name="Sun C."/>
        </authorList>
    </citation>
    <scope>NUCLEOTIDE SEQUENCE [LARGE SCALE GENOMIC DNA]</scope>
    <source>
        <strain evidence="1 2">DSM 19434</strain>
    </source>
</reference>
<dbReference type="AlphaFoldDB" id="A0A3S0Y4A3"/>